<name>A0A8J4TIM9_CLAMG</name>
<proteinExistence type="predicted"/>
<comment type="caution">
    <text evidence="2">The sequence shown here is derived from an EMBL/GenBank/DDBJ whole genome shotgun (WGS) entry which is preliminary data.</text>
</comment>
<feature type="non-terminal residue" evidence="2">
    <location>
        <position position="68"/>
    </location>
</feature>
<evidence type="ECO:0000313" key="3">
    <source>
        <dbReference type="Proteomes" id="UP000727407"/>
    </source>
</evidence>
<reference evidence="2" key="1">
    <citation type="submission" date="2020-07" db="EMBL/GenBank/DDBJ databases">
        <title>Clarias magur genome sequencing, assembly and annotation.</title>
        <authorList>
            <person name="Kushwaha B."/>
            <person name="Kumar R."/>
            <person name="Das P."/>
            <person name="Joshi C.G."/>
            <person name="Kumar D."/>
            <person name="Nagpure N.S."/>
            <person name="Pandey M."/>
            <person name="Agarwal S."/>
            <person name="Srivastava S."/>
            <person name="Singh M."/>
            <person name="Sahoo L."/>
            <person name="Jayasankar P."/>
            <person name="Meher P.K."/>
            <person name="Koringa P.G."/>
            <person name="Iquebal M.A."/>
            <person name="Das S.P."/>
            <person name="Bit A."/>
            <person name="Patnaik S."/>
            <person name="Patel N."/>
            <person name="Shah T.M."/>
            <person name="Hinsu A."/>
            <person name="Jena J.K."/>
        </authorList>
    </citation>
    <scope>NUCLEOTIDE SEQUENCE</scope>
    <source>
        <strain evidence="2">CIFAMagur01</strain>
        <tissue evidence="2">Testis</tissue>
    </source>
</reference>
<protein>
    <submittedName>
        <fullName evidence="2">DENN domain-containing protein 5B</fullName>
    </submittedName>
</protein>
<evidence type="ECO:0000313" key="2">
    <source>
        <dbReference type="EMBL" id="KAF5891244.1"/>
    </source>
</evidence>
<organism evidence="2 3">
    <name type="scientific">Clarias magur</name>
    <name type="common">Asian catfish</name>
    <name type="synonym">Macropteronotus magur</name>
    <dbReference type="NCBI Taxonomy" id="1594786"/>
    <lineage>
        <taxon>Eukaryota</taxon>
        <taxon>Metazoa</taxon>
        <taxon>Chordata</taxon>
        <taxon>Craniata</taxon>
        <taxon>Vertebrata</taxon>
        <taxon>Euteleostomi</taxon>
        <taxon>Actinopterygii</taxon>
        <taxon>Neopterygii</taxon>
        <taxon>Teleostei</taxon>
        <taxon>Ostariophysi</taxon>
        <taxon>Siluriformes</taxon>
        <taxon>Clariidae</taxon>
        <taxon>Clarias</taxon>
    </lineage>
</organism>
<dbReference type="AlphaFoldDB" id="A0A8J4TIM9"/>
<gene>
    <name evidence="2" type="primary">dennd5B</name>
    <name evidence="2" type="ORF">DAT39_019074</name>
</gene>
<feature type="region of interest" description="Disordered" evidence="1">
    <location>
        <begin position="1"/>
        <end position="23"/>
    </location>
</feature>
<evidence type="ECO:0000256" key="1">
    <source>
        <dbReference type="SAM" id="MobiDB-lite"/>
    </source>
</evidence>
<dbReference type="Proteomes" id="UP000727407">
    <property type="component" value="Unassembled WGS sequence"/>
</dbReference>
<accession>A0A8J4TIM9</accession>
<keyword evidence="3" id="KW-1185">Reference proteome</keyword>
<sequence length="68" mass="8100">MREWVSVMEGSGKRKKRLQRHSDHIRDRVREAWGGKKKFSSEQRLEKRRPCCFGVQEQQGQARSSEVK</sequence>
<dbReference type="EMBL" id="QNUK01000604">
    <property type="protein sequence ID" value="KAF5891244.1"/>
    <property type="molecule type" value="Genomic_DNA"/>
</dbReference>